<dbReference type="Proteomes" id="UP000494105">
    <property type="component" value="Unassembled WGS sequence"/>
</dbReference>
<protein>
    <recommendedName>
        <fullName evidence="6">Copper chaperone PCu(A)C</fullName>
    </recommendedName>
</protein>
<evidence type="ECO:0000313" key="3">
    <source>
        <dbReference type="EMBL" id="CAB3823038.1"/>
    </source>
</evidence>
<dbReference type="RefSeq" id="WP_006221319.1">
    <property type="nucleotide sequence ID" value="NZ_CADIJS010000005.1"/>
</dbReference>
<sequence length="166" mass="17511">MTHTNKLSLKSLAAAIALTALAGFAPAALAQDAVKAEDVWVRATVPNQHATGVFMQLTSPTPGRLVAVESDAAKHVEVHEMAMQDDVMKMRQVAGIDLPAGQKVELKPGGYHVMLIDLARQITPGDHVALTLIVEDAQQQQHRVPVTAEARALNAKAGAAPASHGH</sequence>
<accession>A0A6S7CXB4</accession>
<reference evidence="4 5" key="1">
    <citation type="submission" date="2020-04" db="EMBL/GenBank/DDBJ databases">
        <authorList>
            <person name="De Canck E."/>
        </authorList>
    </citation>
    <scope>NUCLEOTIDE SEQUENCE [LARGE SCALE GENOMIC DNA]</scope>
    <source>
        <strain evidence="3 4">LMG 1861</strain>
        <strain evidence="2 5">LMG 1873</strain>
    </source>
</reference>
<dbReference type="EMBL" id="CADIJS010000005">
    <property type="protein sequence ID" value="CAB3733352.1"/>
    <property type="molecule type" value="Genomic_DNA"/>
</dbReference>
<evidence type="ECO:0000313" key="5">
    <source>
        <dbReference type="Proteomes" id="UP000494116"/>
    </source>
</evidence>
<proteinExistence type="predicted"/>
<dbReference type="SUPFAM" id="SSF110087">
    <property type="entry name" value="DR1885-like metal-binding protein"/>
    <property type="match status" value="1"/>
</dbReference>
<dbReference type="EMBL" id="CADILD010000001">
    <property type="protein sequence ID" value="CAB3823038.1"/>
    <property type="molecule type" value="Genomic_DNA"/>
</dbReference>
<gene>
    <name evidence="3" type="ORF">LMG1861_00359</name>
    <name evidence="2" type="ORF">LMG1873_05015</name>
</gene>
<dbReference type="InterPro" id="IPR058248">
    <property type="entry name" value="Lxx211020-like"/>
</dbReference>
<dbReference type="InterPro" id="IPR007410">
    <property type="entry name" value="LpqE-like"/>
</dbReference>
<dbReference type="PANTHER" id="PTHR36302:SF1">
    <property type="entry name" value="COPPER CHAPERONE PCU(A)C"/>
    <property type="match status" value="1"/>
</dbReference>
<dbReference type="Pfam" id="PF04314">
    <property type="entry name" value="PCuAC"/>
    <property type="match status" value="1"/>
</dbReference>
<feature type="signal peptide" evidence="1">
    <location>
        <begin position="1"/>
        <end position="30"/>
    </location>
</feature>
<feature type="chain" id="PRO_5028846792" description="Copper chaperone PCu(A)C" evidence="1">
    <location>
        <begin position="31"/>
        <end position="166"/>
    </location>
</feature>
<name>A0A6S7CXB4_9BURK</name>
<evidence type="ECO:0000313" key="2">
    <source>
        <dbReference type="EMBL" id="CAB3733352.1"/>
    </source>
</evidence>
<keyword evidence="5" id="KW-1185">Reference proteome</keyword>
<evidence type="ECO:0000313" key="4">
    <source>
        <dbReference type="Proteomes" id="UP000494105"/>
    </source>
</evidence>
<evidence type="ECO:0000256" key="1">
    <source>
        <dbReference type="SAM" id="SignalP"/>
    </source>
</evidence>
<dbReference type="Proteomes" id="UP000494116">
    <property type="component" value="Unassembled WGS sequence"/>
</dbReference>
<evidence type="ECO:0008006" key="6">
    <source>
        <dbReference type="Google" id="ProtNLM"/>
    </source>
</evidence>
<dbReference type="InterPro" id="IPR036182">
    <property type="entry name" value="PCuAC_sf"/>
</dbReference>
<dbReference type="PANTHER" id="PTHR36302">
    <property type="entry name" value="BLR7088 PROTEIN"/>
    <property type="match status" value="1"/>
</dbReference>
<organism evidence="3 4">
    <name type="scientific">Achromobacter piechaudii</name>
    <dbReference type="NCBI Taxonomy" id="72556"/>
    <lineage>
        <taxon>Bacteria</taxon>
        <taxon>Pseudomonadati</taxon>
        <taxon>Pseudomonadota</taxon>
        <taxon>Betaproteobacteria</taxon>
        <taxon>Burkholderiales</taxon>
        <taxon>Alcaligenaceae</taxon>
        <taxon>Achromobacter</taxon>
    </lineage>
</organism>
<keyword evidence="1" id="KW-0732">Signal</keyword>
<dbReference type="AlphaFoldDB" id="A0A6S7CXB4"/>
<dbReference type="Gene3D" id="2.60.40.1890">
    <property type="entry name" value="PCu(A)C copper chaperone"/>
    <property type="match status" value="1"/>
</dbReference>